<keyword evidence="3" id="KW-1185">Reference proteome</keyword>
<gene>
    <name evidence="2" type="ORF">ACFO0C_27920</name>
</gene>
<reference evidence="3" key="1">
    <citation type="journal article" date="2019" name="Int. J. Syst. Evol. Microbiol.">
        <title>The Global Catalogue of Microorganisms (GCM) 10K type strain sequencing project: providing services to taxonomists for standard genome sequencing and annotation.</title>
        <authorList>
            <consortium name="The Broad Institute Genomics Platform"/>
            <consortium name="The Broad Institute Genome Sequencing Center for Infectious Disease"/>
            <person name="Wu L."/>
            <person name="Ma J."/>
        </authorList>
    </citation>
    <scope>NUCLEOTIDE SEQUENCE [LARGE SCALE GENOMIC DNA]</scope>
    <source>
        <strain evidence="3">TBRC 5832</strain>
    </source>
</reference>
<dbReference type="EMBL" id="JBHSBL010000019">
    <property type="protein sequence ID" value="MFC4068775.1"/>
    <property type="molecule type" value="Genomic_DNA"/>
</dbReference>
<protein>
    <recommendedName>
        <fullName evidence="4">Leucine rich repeat variant</fullName>
    </recommendedName>
</protein>
<comment type="caution">
    <text evidence="2">The sequence shown here is derived from an EMBL/GenBank/DDBJ whole genome shotgun (WGS) entry which is preliminary data.</text>
</comment>
<dbReference type="Gene3D" id="1.25.10.10">
    <property type="entry name" value="Leucine-rich Repeat Variant"/>
    <property type="match status" value="1"/>
</dbReference>
<evidence type="ECO:0008006" key="4">
    <source>
        <dbReference type="Google" id="ProtNLM"/>
    </source>
</evidence>
<proteinExistence type="predicted"/>
<dbReference type="InterPro" id="IPR011989">
    <property type="entry name" value="ARM-like"/>
</dbReference>
<dbReference type="RefSeq" id="WP_378069661.1">
    <property type="nucleotide sequence ID" value="NZ_JBHSBL010000019.1"/>
</dbReference>
<organism evidence="2 3">
    <name type="scientific">Actinoplanes subglobosus</name>
    <dbReference type="NCBI Taxonomy" id="1547892"/>
    <lineage>
        <taxon>Bacteria</taxon>
        <taxon>Bacillati</taxon>
        <taxon>Actinomycetota</taxon>
        <taxon>Actinomycetes</taxon>
        <taxon>Micromonosporales</taxon>
        <taxon>Micromonosporaceae</taxon>
        <taxon>Actinoplanes</taxon>
    </lineage>
</organism>
<dbReference type="Proteomes" id="UP001595867">
    <property type="component" value="Unassembled WGS sequence"/>
</dbReference>
<feature type="compositionally biased region" description="Pro residues" evidence="1">
    <location>
        <begin position="122"/>
        <end position="132"/>
    </location>
</feature>
<name>A0ABV8J475_9ACTN</name>
<feature type="region of interest" description="Disordered" evidence="1">
    <location>
        <begin position="99"/>
        <end position="132"/>
    </location>
</feature>
<evidence type="ECO:0000256" key="1">
    <source>
        <dbReference type="SAM" id="MobiDB-lite"/>
    </source>
</evidence>
<feature type="compositionally biased region" description="Basic and acidic residues" evidence="1">
    <location>
        <begin position="99"/>
        <end position="111"/>
    </location>
</feature>
<evidence type="ECO:0000313" key="2">
    <source>
        <dbReference type="EMBL" id="MFC4068775.1"/>
    </source>
</evidence>
<sequence length="368" mass="39725">MIDTPPWDRLTANDLDPKAASSWLAGLGFNRAAPANVLLSLLDIGQTGFLARGDLPPAILDTAVVHEDSEVRAAAAESGLLTDAQWDRLIAATSDSRHRELFTEEQRDTRQRVPGRRGVGRPPHPGATPPATPEEIAAMAAAAPDIDPRDRTTALWWIGALHDDAEAMRLLATSSNLLIRRSVARAQHLPADVVAVLAGAPDRVVRLFLAESCDDAPPEMLLEVASWWHGSLSFPGRPRNHPNFPRDGLVRYATDPNPLLRALALDDPAATAAIAEQLGLDPHWHVRQAAAGDPRLSPASIRRLAADPRPRIRRLACTNPSIHADDLVTLLLDSGSAGHAVRNPAVPVPVMAWMVAVGDKLMYPRTSR</sequence>
<accession>A0ABV8J475</accession>
<evidence type="ECO:0000313" key="3">
    <source>
        <dbReference type="Proteomes" id="UP001595867"/>
    </source>
</evidence>